<dbReference type="InterPro" id="IPR027417">
    <property type="entry name" value="P-loop_NTPase"/>
</dbReference>
<evidence type="ECO:0000313" key="6">
    <source>
        <dbReference type="EMBL" id="PQJ74267.1"/>
    </source>
</evidence>
<accession>A0A2S7W9H2</accession>
<gene>
    <name evidence="6" type="ORF">BTO13_02820</name>
</gene>
<evidence type="ECO:0000256" key="4">
    <source>
        <dbReference type="ARBA" id="ARBA00022840"/>
    </source>
</evidence>
<name>A0A2S7W9H2_9FLAO</name>
<evidence type="ECO:0000259" key="5">
    <source>
        <dbReference type="PROSITE" id="PS50893"/>
    </source>
</evidence>
<dbReference type="InterPro" id="IPR050153">
    <property type="entry name" value="Metal_Ion_Import_ABC"/>
</dbReference>
<dbReference type="GO" id="GO:0005524">
    <property type="term" value="F:ATP binding"/>
    <property type="evidence" value="ECO:0007669"/>
    <property type="project" value="UniProtKB-KW"/>
</dbReference>
<dbReference type="GO" id="GO:0016887">
    <property type="term" value="F:ATP hydrolysis activity"/>
    <property type="evidence" value="ECO:0007669"/>
    <property type="project" value="InterPro"/>
</dbReference>
<evidence type="ECO:0000256" key="1">
    <source>
        <dbReference type="ARBA" id="ARBA00005417"/>
    </source>
</evidence>
<keyword evidence="7" id="KW-1185">Reference proteome</keyword>
<feature type="domain" description="ABC transporter" evidence="5">
    <location>
        <begin position="10"/>
        <end position="250"/>
    </location>
</feature>
<reference evidence="6 7" key="1">
    <citation type="submission" date="2016-12" db="EMBL/GenBank/DDBJ databases">
        <title>Trade-off between light-utilization and light-protection in marine flavobacteria.</title>
        <authorList>
            <person name="Kumagai Y."/>
            <person name="Yoshizawa S."/>
            <person name="Kogure K."/>
            <person name="Iwasaki W."/>
        </authorList>
    </citation>
    <scope>NUCLEOTIDE SEQUENCE [LARGE SCALE GENOMIC DNA]</scope>
    <source>
        <strain evidence="6 7">KCTC 22729</strain>
    </source>
</reference>
<dbReference type="PANTHER" id="PTHR42734:SF6">
    <property type="entry name" value="MOLYBDATE IMPORT ATP-BINDING PROTEIN MOLC"/>
    <property type="match status" value="1"/>
</dbReference>
<keyword evidence="2" id="KW-0813">Transport</keyword>
<sequence>MQQQDNKHILVTEDVSIGYTSKKAVKIIAKNIQLQLKKGTFVSLLGKNGIGKSTLLRTLSNVQKPLEGNIFIDQKNVTQFDNNQLATCISLVLTERLPESQLTVFELVALGRQPHTNWVDHLTTFDIEKIETAMKLTEITHLASQRYYELSDGQLQRVLIARALAQDTPLIILDEPTAHLDLHHTLQIFRVLKKLVTETSKTILISTHEVNLAIKFSDEIALMNENSFYKDTPEKLIENHLFDALFSDEMIHFDQNLQQFVIK</sequence>
<evidence type="ECO:0000256" key="2">
    <source>
        <dbReference type="ARBA" id="ARBA00022448"/>
    </source>
</evidence>
<dbReference type="InterPro" id="IPR003439">
    <property type="entry name" value="ABC_transporter-like_ATP-bd"/>
</dbReference>
<comment type="similarity">
    <text evidence="1">Belongs to the ABC transporter superfamily.</text>
</comment>
<organism evidence="6 7">
    <name type="scientific">Polaribacter gangjinensis</name>
    <dbReference type="NCBI Taxonomy" id="574710"/>
    <lineage>
        <taxon>Bacteria</taxon>
        <taxon>Pseudomonadati</taxon>
        <taxon>Bacteroidota</taxon>
        <taxon>Flavobacteriia</taxon>
        <taxon>Flavobacteriales</taxon>
        <taxon>Flavobacteriaceae</taxon>
    </lineage>
</organism>
<dbReference type="EMBL" id="MSCL01000001">
    <property type="protein sequence ID" value="PQJ74267.1"/>
    <property type="molecule type" value="Genomic_DNA"/>
</dbReference>
<dbReference type="FunFam" id="3.40.50.300:FF:000134">
    <property type="entry name" value="Iron-enterobactin ABC transporter ATP-binding protein"/>
    <property type="match status" value="1"/>
</dbReference>
<evidence type="ECO:0000313" key="7">
    <source>
        <dbReference type="Proteomes" id="UP000237608"/>
    </source>
</evidence>
<dbReference type="PANTHER" id="PTHR42734">
    <property type="entry name" value="METAL TRANSPORT SYSTEM ATP-BINDING PROTEIN TM_0124-RELATED"/>
    <property type="match status" value="1"/>
</dbReference>
<dbReference type="OrthoDB" id="9787851at2"/>
<evidence type="ECO:0000256" key="3">
    <source>
        <dbReference type="ARBA" id="ARBA00022741"/>
    </source>
</evidence>
<dbReference type="RefSeq" id="WP_105045416.1">
    <property type="nucleotide sequence ID" value="NZ_CP150662.1"/>
</dbReference>
<dbReference type="PROSITE" id="PS50893">
    <property type="entry name" value="ABC_TRANSPORTER_2"/>
    <property type="match status" value="1"/>
</dbReference>
<dbReference type="AlphaFoldDB" id="A0A2S7W9H2"/>
<comment type="caution">
    <text evidence="6">The sequence shown here is derived from an EMBL/GenBank/DDBJ whole genome shotgun (WGS) entry which is preliminary data.</text>
</comment>
<keyword evidence="3" id="KW-0547">Nucleotide-binding</keyword>
<dbReference type="SMART" id="SM00382">
    <property type="entry name" value="AAA"/>
    <property type="match status" value="1"/>
</dbReference>
<protein>
    <submittedName>
        <fullName evidence="6">ABC transporter ATP-binding protein</fullName>
    </submittedName>
</protein>
<dbReference type="Gene3D" id="3.40.50.300">
    <property type="entry name" value="P-loop containing nucleotide triphosphate hydrolases"/>
    <property type="match status" value="1"/>
</dbReference>
<dbReference type="CDD" id="cd03214">
    <property type="entry name" value="ABC_Iron-Siderophores_B12_Hemin"/>
    <property type="match status" value="1"/>
</dbReference>
<dbReference type="SUPFAM" id="SSF52540">
    <property type="entry name" value="P-loop containing nucleoside triphosphate hydrolases"/>
    <property type="match status" value="1"/>
</dbReference>
<dbReference type="Pfam" id="PF00005">
    <property type="entry name" value="ABC_tran"/>
    <property type="match status" value="1"/>
</dbReference>
<dbReference type="Proteomes" id="UP000237608">
    <property type="component" value="Unassembled WGS sequence"/>
</dbReference>
<dbReference type="InterPro" id="IPR003593">
    <property type="entry name" value="AAA+_ATPase"/>
</dbReference>
<proteinExistence type="inferred from homology"/>
<keyword evidence="4 6" id="KW-0067">ATP-binding</keyword>